<dbReference type="SMART" id="SM00354">
    <property type="entry name" value="HTH_LACI"/>
    <property type="match status" value="1"/>
</dbReference>
<evidence type="ECO:0000256" key="4">
    <source>
        <dbReference type="SAM" id="MobiDB-lite"/>
    </source>
</evidence>
<dbReference type="SUPFAM" id="SSF47413">
    <property type="entry name" value="lambda repressor-like DNA-binding domains"/>
    <property type="match status" value="1"/>
</dbReference>
<reference evidence="7 8" key="1">
    <citation type="submission" date="2019-01" db="EMBL/GenBank/DDBJ databases">
        <title>Agromyces.</title>
        <authorList>
            <person name="Li J."/>
        </authorList>
    </citation>
    <scope>NUCLEOTIDE SEQUENCE [LARGE SCALE GENOMIC DNA]</scope>
    <source>
        <strain evidence="7 8">DSM 23870</strain>
    </source>
</reference>
<dbReference type="PANTHER" id="PTHR30146:SF109">
    <property type="entry name" value="HTH-TYPE TRANSCRIPTIONAL REGULATOR GALS"/>
    <property type="match status" value="1"/>
</dbReference>
<dbReference type="SUPFAM" id="SSF53822">
    <property type="entry name" value="Periplasmic binding protein-like I"/>
    <property type="match status" value="1"/>
</dbReference>
<evidence type="ECO:0000256" key="2">
    <source>
        <dbReference type="ARBA" id="ARBA00023125"/>
    </source>
</evidence>
<evidence type="ECO:0000256" key="1">
    <source>
        <dbReference type="ARBA" id="ARBA00023015"/>
    </source>
</evidence>
<evidence type="ECO:0000313" key="8">
    <source>
        <dbReference type="Proteomes" id="UP000292686"/>
    </source>
</evidence>
<dbReference type="AlphaFoldDB" id="A0A4Q2MDA7"/>
<sequence length="341" mass="35946">MSNLGHQPALLVDVAAEAGVSVSTVSRVLSGRVPVSKSLHERVTSAVQRLGYRPNAAAQALVSGRRSTVAVLARNTLRYGYAATLQGVEEAARAAGFVVSIAVVESDDAGEISRAVDTVLSQPIAGAIVIEFDSVGVQIVDALPQDVRVVAAAGARRRGAPRPHAFLDDYAGGFEATEYLLSLGHSTVHHIAIPSTRARSGRAWGWRRALEKAGAPVPPMIQAAYHPSSGHDAAIELVDDADVTAILCGNDEIAIGVARAYQEAGREIPRDISIMGFDDQPFAAMWYPALSTVSQDFVELGRRTFGLLHGWVESGTQPSDSSSTPTLIVRESTAAPRPAAL</sequence>
<dbReference type="PANTHER" id="PTHR30146">
    <property type="entry name" value="LACI-RELATED TRANSCRIPTIONAL REPRESSOR"/>
    <property type="match status" value="1"/>
</dbReference>
<dbReference type="PROSITE" id="PS50932">
    <property type="entry name" value="HTH_LACI_2"/>
    <property type="match status" value="1"/>
</dbReference>
<evidence type="ECO:0000313" key="9">
    <source>
        <dbReference type="Proteomes" id="UP000581087"/>
    </source>
</evidence>
<evidence type="ECO:0000256" key="3">
    <source>
        <dbReference type="ARBA" id="ARBA00023163"/>
    </source>
</evidence>
<accession>A0A4Q2MDA7</accession>
<name>A0A4Q2MDA7_9MICO</name>
<dbReference type="CDD" id="cd01392">
    <property type="entry name" value="HTH_LacI"/>
    <property type="match status" value="1"/>
</dbReference>
<keyword evidence="1" id="KW-0805">Transcription regulation</keyword>
<dbReference type="Gene3D" id="1.10.260.40">
    <property type="entry name" value="lambda repressor-like DNA-binding domains"/>
    <property type="match status" value="1"/>
</dbReference>
<dbReference type="Pfam" id="PF00356">
    <property type="entry name" value="LacI"/>
    <property type="match status" value="1"/>
</dbReference>
<evidence type="ECO:0000313" key="7">
    <source>
        <dbReference type="EMBL" id="RXZ88042.1"/>
    </source>
</evidence>
<dbReference type="EMBL" id="SDPM01000001">
    <property type="protein sequence ID" value="RXZ88042.1"/>
    <property type="molecule type" value="Genomic_DNA"/>
</dbReference>
<dbReference type="GO" id="GO:0003700">
    <property type="term" value="F:DNA-binding transcription factor activity"/>
    <property type="evidence" value="ECO:0007669"/>
    <property type="project" value="TreeGrafter"/>
</dbReference>
<dbReference type="Pfam" id="PF13377">
    <property type="entry name" value="Peripla_BP_3"/>
    <property type="match status" value="1"/>
</dbReference>
<feature type="compositionally biased region" description="Polar residues" evidence="4">
    <location>
        <begin position="314"/>
        <end position="326"/>
    </location>
</feature>
<keyword evidence="3" id="KW-0804">Transcription</keyword>
<dbReference type="Proteomes" id="UP000581087">
    <property type="component" value="Unassembled WGS sequence"/>
</dbReference>
<keyword evidence="2 6" id="KW-0238">DNA-binding</keyword>
<comment type="caution">
    <text evidence="7">The sequence shown here is derived from an EMBL/GenBank/DDBJ whole genome shotgun (WGS) entry which is preliminary data.</text>
</comment>
<dbReference type="EMBL" id="JACCBI010000001">
    <property type="protein sequence ID" value="NYD67773.1"/>
    <property type="molecule type" value="Genomic_DNA"/>
</dbReference>
<dbReference type="InterPro" id="IPR000843">
    <property type="entry name" value="HTH_LacI"/>
</dbReference>
<dbReference type="CDD" id="cd01574">
    <property type="entry name" value="PBP1_LacI"/>
    <property type="match status" value="1"/>
</dbReference>
<feature type="domain" description="HTH lacI-type" evidence="5">
    <location>
        <begin position="9"/>
        <end position="63"/>
    </location>
</feature>
<dbReference type="InterPro" id="IPR028082">
    <property type="entry name" value="Peripla_BP_I"/>
</dbReference>
<dbReference type="InterPro" id="IPR010982">
    <property type="entry name" value="Lambda_DNA-bd_dom_sf"/>
</dbReference>
<reference evidence="6 9" key="2">
    <citation type="submission" date="2020-07" db="EMBL/GenBank/DDBJ databases">
        <title>Sequencing the genomes of 1000 actinobacteria strains.</title>
        <authorList>
            <person name="Klenk H.-P."/>
        </authorList>
    </citation>
    <scope>NUCLEOTIDE SEQUENCE [LARGE SCALE GENOMIC DNA]</scope>
    <source>
        <strain evidence="6 9">DSM 23870</strain>
    </source>
</reference>
<gene>
    <name evidence="6" type="ORF">BJ972_002292</name>
    <name evidence="7" type="ORF">ESP50_02305</name>
</gene>
<evidence type="ECO:0000259" key="5">
    <source>
        <dbReference type="PROSITE" id="PS50932"/>
    </source>
</evidence>
<dbReference type="Proteomes" id="UP000292686">
    <property type="component" value="Unassembled WGS sequence"/>
</dbReference>
<protein>
    <submittedName>
        <fullName evidence="6">DNA-binding LacI/PurR family transcriptional regulator</fullName>
    </submittedName>
    <submittedName>
        <fullName evidence="7">LacI family transcriptional regulator</fullName>
    </submittedName>
</protein>
<dbReference type="OrthoDB" id="9785139at2"/>
<feature type="region of interest" description="Disordered" evidence="4">
    <location>
        <begin position="314"/>
        <end position="341"/>
    </location>
</feature>
<dbReference type="InterPro" id="IPR046335">
    <property type="entry name" value="LacI/GalR-like_sensor"/>
</dbReference>
<keyword evidence="8" id="KW-1185">Reference proteome</keyword>
<dbReference type="Gene3D" id="3.40.50.2300">
    <property type="match status" value="2"/>
</dbReference>
<dbReference type="PROSITE" id="PS00356">
    <property type="entry name" value="HTH_LACI_1"/>
    <property type="match status" value="1"/>
</dbReference>
<dbReference type="RefSeq" id="WP_129172305.1">
    <property type="nucleotide sequence ID" value="NZ_JACCBI010000001.1"/>
</dbReference>
<proteinExistence type="predicted"/>
<dbReference type="GO" id="GO:0000976">
    <property type="term" value="F:transcription cis-regulatory region binding"/>
    <property type="evidence" value="ECO:0007669"/>
    <property type="project" value="TreeGrafter"/>
</dbReference>
<organism evidence="7 8">
    <name type="scientific">Agromyces atrinae</name>
    <dbReference type="NCBI Taxonomy" id="592376"/>
    <lineage>
        <taxon>Bacteria</taxon>
        <taxon>Bacillati</taxon>
        <taxon>Actinomycetota</taxon>
        <taxon>Actinomycetes</taxon>
        <taxon>Micrococcales</taxon>
        <taxon>Microbacteriaceae</taxon>
        <taxon>Agromyces</taxon>
    </lineage>
</organism>
<evidence type="ECO:0000313" key="6">
    <source>
        <dbReference type="EMBL" id="NYD67773.1"/>
    </source>
</evidence>